<dbReference type="PROSITE" id="PS00221">
    <property type="entry name" value="MIP"/>
    <property type="match status" value="1"/>
</dbReference>
<sequence>MDARDKKSFKDKFVLRNRLVKESLSEFLGTCLLIVFGCGSIAQSVLSHESMGGFLTINIAFPMAVTMAIYVGGGVSGAHINPAVSFAMCIVGRLNWLKLPFYIVAQMLGAFVGAGAVFGIYYEALMTYTGGVLTVTGPNATAQIFATYPSPFLSIASGLIDQIIGTSLLLVCIFGIFDNKNNGVPKGLEPIAVGLCIMVLGLSMTLNCGCAINPARDLGPRMFTAVAGWGTEVFSAGNNWWWVPVVGPMIGAAVGCFIYVMFIELHHLDPLDESTGDNDSNEKCEIIAMK</sequence>
<evidence type="ECO:0000256" key="5">
    <source>
        <dbReference type="ARBA" id="ARBA00022989"/>
    </source>
</evidence>
<keyword evidence="4 10" id="KW-0812">Transmembrane</keyword>
<evidence type="ECO:0000313" key="12">
    <source>
        <dbReference type="Ensembl" id="ENSLACP00000022282.1"/>
    </source>
</evidence>
<comment type="subcellular location">
    <subcellularLocation>
        <location evidence="1">Membrane</location>
        <topology evidence="1">Multi-pass membrane protein</topology>
    </subcellularLocation>
</comment>
<dbReference type="OMA" id="MQPEMEQ"/>
<feature type="transmembrane region" description="Helical" evidence="11">
    <location>
        <begin position="240"/>
        <end position="262"/>
    </location>
</feature>
<evidence type="ECO:0000256" key="1">
    <source>
        <dbReference type="ARBA" id="ARBA00004141"/>
    </source>
</evidence>
<dbReference type="Ensembl" id="ENSLACT00000026673.1">
    <property type="protein sequence ID" value="ENSLACP00000022282.1"/>
    <property type="gene ID" value="ENSLACG00000022342.1"/>
</dbReference>
<dbReference type="SUPFAM" id="SSF81338">
    <property type="entry name" value="Aquaporin-like"/>
    <property type="match status" value="1"/>
</dbReference>
<dbReference type="GO" id="GO:0015204">
    <property type="term" value="F:urea transmembrane transporter activity"/>
    <property type="evidence" value="ECO:0007669"/>
    <property type="project" value="TreeGrafter"/>
</dbReference>
<evidence type="ECO:0000256" key="10">
    <source>
        <dbReference type="RuleBase" id="RU000477"/>
    </source>
</evidence>
<dbReference type="EMBL" id="AFYH01095933">
    <property type="status" value="NOT_ANNOTATED_CDS"/>
    <property type="molecule type" value="Genomic_DNA"/>
</dbReference>
<evidence type="ECO:0000256" key="9">
    <source>
        <dbReference type="ARBA" id="ARBA00049405"/>
    </source>
</evidence>
<comment type="catalytic activity">
    <reaction evidence="8">
        <text>H2O(in) = H2O(out)</text>
        <dbReference type="Rhea" id="RHEA:29667"/>
        <dbReference type="ChEBI" id="CHEBI:15377"/>
    </reaction>
</comment>
<organism evidence="12 13">
    <name type="scientific">Latimeria chalumnae</name>
    <name type="common">Coelacanth</name>
    <dbReference type="NCBI Taxonomy" id="7897"/>
    <lineage>
        <taxon>Eukaryota</taxon>
        <taxon>Metazoa</taxon>
        <taxon>Chordata</taxon>
        <taxon>Craniata</taxon>
        <taxon>Vertebrata</taxon>
        <taxon>Euteleostomi</taxon>
        <taxon>Coelacanthiformes</taxon>
        <taxon>Coelacanthidae</taxon>
        <taxon>Latimeria</taxon>
    </lineage>
</organism>
<keyword evidence="13" id="KW-1185">Reference proteome</keyword>
<dbReference type="HOGENOM" id="CLU_020019_9_1_1"/>
<dbReference type="PRINTS" id="PR02021">
    <property type="entry name" value="AQUAPORIN9"/>
</dbReference>
<dbReference type="AlphaFoldDB" id="M3XHS6"/>
<evidence type="ECO:0000256" key="7">
    <source>
        <dbReference type="ARBA" id="ARBA00033993"/>
    </source>
</evidence>
<dbReference type="PANTHER" id="PTHR43829:SF6">
    <property type="entry name" value="AQUAPORIN-9"/>
    <property type="match status" value="1"/>
</dbReference>
<dbReference type="Pfam" id="PF00230">
    <property type="entry name" value="MIP"/>
    <property type="match status" value="1"/>
</dbReference>
<dbReference type="CDD" id="cd00333">
    <property type="entry name" value="MIP"/>
    <property type="match status" value="1"/>
</dbReference>
<dbReference type="FunFam" id="1.20.1080.10:FF:000005">
    <property type="entry name" value="Aquaporin 3"/>
    <property type="match status" value="1"/>
</dbReference>
<dbReference type="GeneID" id="102352128"/>
<name>M3XHS6_LATCH</name>
<comment type="similarity">
    <text evidence="2 10">Belongs to the MIP/aquaporin (TC 1.A.8) family.</text>
</comment>
<dbReference type="PRINTS" id="PR00783">
    <property type="entry name" value="MINTRINSICP"/>
</dbReference>
<dbReference type="GeneTree" id="ENSGT00940000160582"/>
<dbReference type="CTD" id="570191"/>
<dbReference type="Gene3D" id="1.20.1080.10">
    <property type="entry name" value="Glycerol uptake facilitator protein"/>
    <property type="match status" value="1"/>
</dbReference>
<dbReference type="GO" id="GO:0015254">
    <property type="term" value="F:glycerol channel activity"/>
    <property type="evidence" value="ECO:0007669"/>
    <property type="project" value="TreeGrafter"/>
</dbReference>
<reference evidence="13" key="1">
    <citation type="submission" date="2011-08" db="EMBL/GenBank/DDBJ databases">
        <title>The draft genome of Latimeria chalumnae.</title>
        <authorList>
            <person name="Di Palma F."/>
            <person name="Alfoldi J."/>
            <person name="Johnson J."/>
            <person name="Berlin A."/>
            <person name="Gnerre S."/>
            <person name="Jaffe D."/>
            <person name="MacCallum I."/>
            <person name="Young S."/>
            <person name="Walker B.J."/>
            <person name="Lander E."/>
            <person name="Lindblad-Toh K."/>
        </authorList>
    </citation>
    <scope>NUCLEOTIDE SEQUENCE [LARGE SCALE GENOMIC DNA]</scope>
    <source>
        <strain evidence="13">Wild caught</strain>
    </source>
</reference>
<gene>
    <name evidence="12" type="primary">AQP9</name>
</gene>
<evidence type="ECO:0000256" key="8">
    <source>
        <dbReference type="ARBA" id="ARBA00034651"/>
    </source>
</evidence>
<dbReference type="InterPro" id="IPR022357">
    <property type="entry name" value="MIP_CS"/>
</dbReference>
<dbReference type="InterPro" id="IPR050363">
    <property type="entry name" value="MIP/Aquaporin"/>
</dbReference>
<dbReference type="NCBIfam" id="TIGR00861">
    <property type="entry name" value="MIP"/>
    <property type="match status" value="1"/>
</dbReference>
<keyword evidence="5 11" id="KW-1133">Transmembrane helix</keyword>
<dbReference type="Proteomes" id="UP000008672">
    <property type="component" value="Unassembled WGS sequence"/>
</dbReference>
<feature type="transmembrane region" description="Helical" evidence="11">
    <location>
        <begin position="159"/>
        <end position="179"/>
    </location>
</feature>
<evidence type="ECO:0000256" key="2">
    <source>
        <dbReference type="ARBA" id="ARBA00006175"/>
    </source>
</evidence>
<evidence type="ECO:0000256" key="6">
    <source>
        <dbReference type="ARBA" id="ARBA00023136"/>
    </source>
</evidence>
<evidence type="ECO:0000256" key="4">
    <source>
        <dbReference type="ARBA" id="ARBA00022692"/>
    </source>
</evidence>
<dbReference type="EMBL" id="AFYH01095932">
    <property type="status" value="NOT_ANNOTATED_CDS"/>
    <property type="molecule type" value="Genomic_DNA"/>
</dbReference>
<dbReference type="KEGG" id="lcm:102352128"/>
<comment type="catalytic activity">
    <reaction evidence="7">
        <text>urea(in) = urea(out)</text>
        <dbReference type="Rhea" id="RHEA:32799"/>
        <dbReference type="ChEBI" id="CHEBI:16199"/>
    </reaction>
</comment>
<dbReference type="InParanoid" id="M3XHS6"/>
<dbReference type="InterPro" id="IPR023271">
    <property type="entry name" value="Aquaporin-like"/>
</dbReference>
<feature type="transmembrane region" description="Helical" evidence="11">
    <location>
        <begin position="27"/>
        <end position="46"/>
    </location>
</feature>
<dbReference type="InterPro" id="IPR000425">
    <property type="entry name" value="MIP"/>
</dbReference>
<dbReference type="EMBL" id="AFYH01095934">
    <property type="status" value="NOT_ANNOTATED_CDS"/>
    <property type="molecule type" value="Genomic_DNA"/>
</dbReference>
<evidence type="ECO:0000256" key="3">
    <source>
        <dbReference type="ARBA" id="ARBA00022448"/>
    </source>
</evidence>
<dbReference type="GO" id="GO:0015250">
    <property type="term" value="F:water channel activity"/>
    <property type="evidence" value="ECO:0007669"/>
    <property type="project" value="TreeGrafter"/>
</dbReference>
<comment type="catalytic activity">
    <reaction evidence="9">
        <text>glycerol(in) = glycerol(out)</text>
        <dbReference type="Rhea" id="RHEA:29675"/>
        <dbReference type="ChEBI" id="CHEBI:17754"/>
    </reaction>
</comment>
<reference evidence="12" key="3">
    <citation type="submission" date="2025-09" db="UniProtKB">
        <authorList>
            <consortium name="Ensembl"/>
        </authorList>
    </citation>
    <scope>IDENTIFICATION</scope>
</reference>
<dbReference type="GO" id="GO:0016323">
    <property type="term" value="C:basolateral plasma membrane"/>
    <property type="evidence" value="ECO:0007669"/>
    <property type="project" value="TreeGrafter"/>
</dbReference>
<reference evidence="12" key="2">
    <citation type="submission" date="2025-08" db="UniProtKB">
        <authorList>
            <consortium name="Ensembl"/>
        </authorList>
    </citation>
    <scope>IDENTIFICATION</scope>
</reference>
<protein>
    <submittedName>
        <fullName evidence="12">Aquaporin 9</fullName>
    </submittedName>
</protein>
<proteinExistence type="inferred from homology"/>
<feature type="transmembrane region" description="Helical" evidence="11">
    <location>
        <begin position="191"/>
        <end position="215"/>
    </location>
</feature>
<dbReference type="eggNOG" id="KOG0224">
    <property type="taxonomic scope" value="Eukaryota"/>
</dbReference>
<feature type="transmembrane region" description="Helical" evidence="11">
    <location>
        <begin position="52"/>
        <end position="78"/>
    </location>
</feature>
<dbReference type="PANTHER" id="PTHR43829">
    <property type="entry name" value="AQUAPORIN OR AQUAGLYCEROPORIN RELATED"/>
    <property type="match status" value="1"/>
</dbReference>
<keyword evidence="6 11" id="KW-0472">Membrane</keyword>
<dbReference type="InterPro" id="IPR015685">
    <property type="entry name" value="Aquaporin_9"/>
</dbReference>
<keyword evidence="3 10" id="KW-0813">Transport</keyword>
<evidence type="ECO:0000256" key="11">
    <source>
        <dbReference type="SAM" id="Phobius"/>
    </source>
</evidence>
<accession>M3XHS6</accession>
<dbReference type="OrthoDB" id="3222at2759"/>
<dbReference type="EMBL" id="AFYH01095935">
    <property type="status" value="NOT_ANNOTATED_CDS"/>
    <property type="molecule type" value="Genomic_DNA"/>
</dbReference>
<feature type="transmembrane region" description="Helical" evidence="11">
    <location>
        <begin position="99"/>
        <end position="122"/>
    </location>
</feature>
<evidence type="ECO:0000313" key="13">
    <source>
        <dbReference type="Proteomes" id="UP000008672"/>
    </source>
</evidence>
<dbReference type="STRING" id="7897.ENSLACP00000022282"/>
<dbReference type="FunCoup" id="M3XHS6">
    <property type="interactions" value="19"/>
</dbReference>